<organism evidence="8">
    <name type="scientific">freshwater metagenome</name>
    <dbReference type="NCBI Taxonomy" id="449393"/>
    <lineage>
        <taxon>unclassified sequences</taxon>
        <taxon>metagenomes</taxon>
        <taxon>ecological metagenomes</taxon>
    </lineage>
</organism>
<dbReference type="GO" id="GO:0046872">
    <property type="term" value="F:metal ion binding"/>
    <property type="evidence" value="ECO:0007669"/>
    <property type="project" value="UniProtKB-KW"/>
</dbReference>
<feature type="domain" description="PIN" evidence="6">
    <location>
        <begin position="2"/>
        <end position="122"/>
    </location>
</feature>
<dbReference type="Pfam" id="PF01850">
    <property type="entry name" value="PIN"/>
    <property type="match status" value="1"/>
</dbReference>
<dbReference type="HAMAP" id="MF_00265">
    <property type="entry name" value="VapC_Nob1"/>
    <property type="match status" value="1"/>
</dbReference>
<dbReference type="Gene3D" id="3.40.50.1010">
    <property type="entry name" value="5'-nuclease"/>
    <property type="match status" value="1"/>
</dbReference>
<keyword evidence="4" id="KW-0378">Hydrolase</keyword>
<evidence type="ECO:0000256" key="4">
    <source>
        <dbReference type="ARBA" id="ARBA00022801"/>
    </source>
</evidence>
<keyword evidence="5" id="KW-0460">Magnesium</keyword>
<evidence type="ECO:0000256" key="2">
    <source>
        <dbReference type="ARBA" id="ARBA00022722"/>
    </source>
</evidence>
<dbReference type="InterPro" id="IPR002716">
    <property type="entry name" value="PIN_dom"/>
</dbReference>
<dbReference type="EMBL" id="CAFBNC010000196">
    <property type="protein sequence ID" value="CAB4958601.1"/>
    <property type="molecule type" value="Genomic_DNA"/>
</dbReference>
<dbReference type="EMBL" id="CAEMXZ010000135">
    <property type="protein sequence ID" value="CAB4324351.1"/>
    <property type="molecule type" value="Genomic_DNA"/>
</dbReference>
<dbReference type="SUPFAM" id="SSF88723">
    <property type="entry name" value="PIN domain-like"/>
    <property type="match status" value="1"/>
</dbReference>
<dbReference type="PANTHER" id="PTHR42740">
    <property type="entry name" value="RIBONUCLEASE VAPC3"/>
    <property type="match status" value="1"/>
</dbReference>
<dbReference type="InterPro" id="IPR022907">
    <property type="entry name" value="VapC_family"/>
</dbReference>
<dbReference type="GO" id="GO:0016787">
    <property type="term" value="F:hydrolase activity"/>
    <property type="evidence" value="ECO:0007669"/>
    <property type="project" value="UniProtKB-KW"/>
</dbReference>
<dbReference type="PANTHER" id="PTHR42740:SF1">
    <property type="entry name" value="RIBONUCLEASE VAPC3"/>
    <property type="match status" value="1"/>
</dbReference>
<evidence type="ECO:0000256" key="3">
    <source>
        <dbReference type="ARBA" id="ARBA00022723"/>
    </source>
</evidence>
<proteinExistence type="inferred from homology"/>
<accession>A0A6J7KSX5</accession>
<evidence type="ECO:0000256" key="1">
    <source>
        <dbReference type="ARBA" id="ARBA00022649"/>
    </source>
</evidence>
<dbReference type="InterPro" id="IPR029060">
    <property type="entry name" value="PIN-like_dom_sf"/>
</dbReference>
<keyword evidence="1" id="KW-1277">Toxin-antitoxin system</keyword>
<gene>
    <name evidence="7" type="ORF">UFOPK1392_02120</name>
    <name evidence="8" type="ORF">UFOPK3733_02307</name>
</gene>
<evidence type="ECO:0000256" key="5">
    <source>
        <dbReference type="ARBA" id="ARBA00022842"/>
    </source>
</evidence>
<reference evidence="8" key="1">
    <citation type="submission" date="2020-05" db="EMBL/GenBank/DDBJ databases">
        <authorList>
            <person name="Chiriac C."/>
            <person name="Salcher M."/>
            <person name="Ghai R."/>
            <person name="Kavagutti S V."/>
        </authorList>
    </citation>
    <scope>NUCLEOTIDE SEQUENCE</scope>
</reference>
<evidence type="ECO:0000313" key="7">
    <source>
        <dbReference type="EMBL" id="CAB4324351.1"/>
    </source>
</evidence>
<evidence type="ECO:0000259" key="6">
    <source>
        <dbReference type="Pfam" id="PF01850"/>
    </source>
</evidence>
<dbReference type="AlphaFoldDB" id="A0A6J7KSX5"/>
<keyword evidence="3" id="KW-0479">Metal-binding</keyword>
<evidence type="ECO:0000313" key="8">
    <source>
        <dbReference type="EMBL" id="CAB4958601.1"/>
    </source>
</evidence>
<sequence length="132" mass="14627">MILVDSSAWIDFLRDTGSPAGEQLARLLSTDEAVAITGAIEMEILAGARDEVHLLNLRRLLARAMLIETVPSDFSDAAMIYRTCRREGRTVRRMIDCLIAAAGRRLDLPLLHADSDFDTIAKSGMVRVVERD</sequence>
<name>A0A6J7KSX5_9ZZZZ</name>
<keyword evidence="2" id="KW-0540">Nuclease</keyword>
<protein>
    <submittedName>
        <fullName evidence="8">Unannotated protein</fullName>
    </submittedName>
</protein>
<dbReference type="InterPro" id="IPR051749">
    <property type="entry name" value="PINc/VapC_TA_RNase"/>
</dbReference>
<dbReference type="GO" id="GO:0004540">
    <property type="term" value="F:RNA nuclease activity"/>
    <property type="evidence" value="ECO:0007669"/>
    <property type="project" value="InterPro"/>
</dbReference>